<dbReference type="OrthoDB" id="5705574at2"/>
<dbReference type="Proteomes" id="UP000298213">
    <property type="component" value="Unassembled WGS sequence"/>
</dbReference>
<keyword evidence="3" id="KW-1185">Reference proteome</keyword>
<dbReference type="InterPro" id="IPR001466">
    <property type="entry name" value="Beta-lactam-related"/>
</dbReference>
<keyword evidence="2" id="KW-0378">Hydrolase</keyword>
<feature type="domain" description="Beta-lactamase-related" evidence="1">
    <location>
        <begin position="9"/>
        <end position="357"/>
    </location>
</feature>
<comment type="caution">
    <text evidence="2">The sequence shown here is derived from an EMBL/GenBank/DDBJ whole genome shotgun (WGS) entry which is preliminary data.</text>
</comment>
<dbReference type="EMBL" id="SPDV01000018">
    <property type="protein sequence ID" value="TFI58315.1"/>
    <property type="molecule type" value="Genomic_DNA"/>
</dbReference>
<evidence type="ECO:0000313" key="3">
    <source>
        <dbReference type="Proteomes" id="UP000298213"/>
    </source>
</evidence>
<protein>
    <submittedName>
        <fullName evidence="2">Class A beta-lactamase-related serine hydrolase</fullName>
    </submittedName>
</protein>
<name>A0A4Y8ZT56_9SPHN</name>
<dbReference type="AlphaFoldDB" id="A0A4Y8ZT56"/>
<evidence type="ECO:0000259" key="1">
    <source>
        <dbReference type="Pfam" id="PF00144"/>
    </source>
</evidence>
<dbReference type="SUPFAM" id="SSF56601">
    <property type="entry name" value="beta-lactamase/transpeptidase-like"/>
    <property type="match status" value="1"/>
</dbReference>
<accession>A0A4Y8ZT56</accession>
<dbReference type="PANTHER" id="PTHR43283">
    <property type="entry name" value="BETA-LACTAMASE-RELATED"/>
    <property type="match status" value="1"/>
</dbReference>
<dbReference type="Gene3D" id="3.40.710.10">
    <property type="entry name" value="DD-peptidase/beta-lactamase superfamily"/>
    <property type="match status" value="1"/>
</dbReference>
<dbReference type="InterPro" id="IPR012338">
    <property type="entry name" value="Beta-lactam/transpept-like"/>
</dbReference>
<dbReference type="GO" id="GO:0016787">
    <property type="term" value="F:hydrolase activity"/>
    <property type="evidence" value="ECO:0007669"/>
    <property type="project" value="UniProtKB-KW"/>
</dbReference>
<sequence>MAPAHGAHAFVIFDRAGVLETGAQGLADRAAGRALSVEDPVRIASISKLLVALGVMRMVEGGQLDLDRDVSDWLGWPLRNPAFPAQPITLRLLLSHRSSLRDEVDYALPLDAIVERAVADPEAFDPEHPPGTFFRYSNLNFPVVATVMEKASGERFDLLMQRLVLEPLGIDGCYNWASCSDGAIARAVVLYTPDGEVLRDDLKGARPACPVTPAYDGSCDWTAYRPGINGAVFSPQGGLRISAADLAKVGQLLLREGRLPDGTTFLSPGSLATMTKEHWRFDGANGVTEEGFYCGYGLAVQRLASCVPSDDPFGDGRIRFGHAGDAYRVRSGLWIDPRSGRGIAYFATGVDEDAPRGRSSYRAIEEWLAARLHGAARRSGRR</sequence>
<proteinExistence type="predicted"/>
<gene>
    <name evidence="2" type="ORF">E2493_10630</name>
</gene>
<evidence type="ECO:0000313" key="2">
    <source>
        <dbReference type="EMBL" id="TFI58315.1"/>
    </source>
</evidence>
<organism evidence="2 3">
    <name type="scientific">Sphingomonas parva</name>
    <dbReference type="NCBI Taxonomy" id="2555898"/>
    <lineage>
        <taxon>Bacteria</taxon>
        <taxon>Pseudomonadati</taxon>
        <taxon>Pseudomonadota</taxon>
        <taxon>Alphaproteobacteria</taxon>
        <taxon>Sphingomonadales</taxon>
        <taxon>Sphingomonadaceae</taxon>
        <taxon>Sphingomonas</taxon>
    </lineage>
</organism>
<reference evidence="2 3" key="1">
    <citation type="submission" date="2019-03" db="EMBL/GenBank/DDBJ databases">
        <title>Genome sequence of Sphingomonas sp. 17J27-24.</title>
        <authorList>
            <person name="Kim M."/>
            <person name="Maeng S."/>
            <person name="Sathiyaraj S."/>
        </authorList>
    </citation>
    <scope>NUCLEOTIDE SEQUENCE [LARGE SCALE GENOMIC DNA]</scope>
    <source>
        <strain evidence="2 3">17J27-24</strain>
    </source>
</reference>
<dbReference type="InterPro" id="IPR050789">
    <property type="entry name" value="Diverse_Enzym_Activities"/>
</dbReference>
<dbReference type="PANTHER" id="PTHR43283:SF3">
    <property type="entry name" value="BETA-LACTAMASE FAMILY PROTEIN (AFU_ORTHOLOGUE AFUA_5G07500)"/>
    <property type="match status" value="1"/>
</dbReference>
<dbReference type="Pfam" id="PF00144">
    <property type="entry name" value="Beta-lactamase"/>
    <property type="match status" value="1"/>
</dbReference>